<organism evidence="2 3">
    <name type="scientific">Nocardiopsis rhodophaea</name>
    <dbReference type="NCBI Taxonomy" id="280238"/>
    <lineage>
        <taxon>Bacteria</taxon>
        <taxon>Bacillati</taxon>
        <taxon>Actinomycetota</taxon>
        <taxon>Actinomycetes</taxon>
        <taxon>Streptosporangiales</taxon>
        <taxon>Nocardiopsidaceae</taxon>
        <taxon>Nocardiopsis</taxon>
    </lineage>
</organism>
<accession>A0ABN3HG79</accession>
<protein>
    <recommendedName>
        <fullName evidence="4">DUF3180 domain-containing protein</fullName>
    </recommendedName>
</protein>
<dbReference type="InterPro" id="IPR021517">
    <property type="entry name" value="DUF3180"/>
</dbReference>
<sequence length="170" mass="17726">MDDKTHEDGNGMRPTGWQLPLGIIFVSAALSYVVVEASYGALPILPWTAIPTLLLLAAAEGIAAWHTRRRIRRLPGTEPVDPLSVARLVALAKASVVIAALSIGVFGGMALSLLDQLSIPTPRADAMTAFGTMLAGAVLLVVALLLEYACRVPDEGDDSGNSGDPARPSA</sequence>
<keyword evidence="1" id="KW-1133">Transmembrane helix</keyword>
<keyword evidence="1" id="KW-0812">Transmembrane</keyword>
<dbReference type="Pfam" id="PF11377">
    <property type="entry name" value="DUF3180"/>
    <property type="match status" value="1"/>
</dbReference>
<feature type="transmembrane region" description="Helical" evidence="1">
    <location>
        <begin position="48"/>
        <end position="67"/>
    </location>
</feature>
<comment type="caution">
    <text evidence="2">The sequence shown here is derived from an EMBL/GenBank/DDBJ whole genome shotgun (WGS) entry which is preliminary data.</text>
</comment>
<evidence type="ECO:0008006" key="4">
    <source>
        <dbReference type="Google" id="ProtNLM"/>
    </source>
</evidence>
<gene>
    <name evidence="2" type="ORF">GCM10009799_21090</name>
</gene>
<feature type="transmembrane region" description="Helical" evidence="1">
    <location>
        <begin position="126"/>
        <end position="146"/>
    </location>
</feature>
<name>A0ABN3HG79_9ACTN</name>
<dbReference type="RefSeq" id="WP_344100614.1">
    <property type="nucleotide sequence ID" value="NZ_BAAAPC010000007.1"/>
</dbReference>
<evidence type="ECO:0000313" key="2">
    <source>
        <dbReference type="EMBL" id="GAA1994694.1"/>
    </source>
</evidence>
<evidence type="ECO:0000256" key="1">
    <source>
        <dbReference type="SAM" id="Phobius"/>
    </source>
</evidence>
<keyword evidence="3" id="KW-1185">Reference proteome</keyword>
<evidence type="ECO:0000313" key="3">
    <source>
        <dbReference type="Proteomes" id="UP001501585"/>
    </source>
</evidence>
<feature type="transmembrane region" description="Helical" evidence="1">
    <location>
        <begin position="88"/>
        <end position="114"/>
    </location>
</feature>
<proteinExistence type="predicted"/>
<keyword evidence="1" id="KW-0472">Membrane</keyword>
<dbReference type="Proteomes" id="UP001501585">
    <property type="component" value="Unassembled WGS sequence"/>
</dbReference>
<feature type="transmembrane region" description="Helical" evidence="1">
    <location>
        <begin position="21"/>
        <end position="42"/>
    </location>
</feature>
<reference evidence="2 3" key="1">
    <citation type="journal article" date="2019" name="Int. J. Syst. Evol. Microbiol.">
        <title>The Global Catalogue of Microorganisms (GCM) 10K type strain sequencing project: providing services to taxonomists for standard genome sequencing and annotation.</title>
        <authorList>
            <consortium name="The Broad Institute Genomics Platform"/>
            <consortium name="The Broad Institute Genome Sequencing Center for Infectious Disease"/>
            <person name="Wu L."/>
            <person name="Ma J."/>
        </authorList>
    </citation>
    <scope>NUCLEOTIDE SEQUENCE [LARGE SCALE GENOMIC DNA]</scope>
    <source>
        <strain evidence="2 3">JCM 15313</strain>
    </source>
</reference>
<dbReference type="EMBL" id="BAAAPC010000007">
    <property type="protein sequence ID" value="GAA1994694.1"/>
    <property type="molecule type" value="Genomic_DNA"/>
</dbReference>